<protein>
    <submittedName>
        <fullName evidence="6">FI15360p1</fullName>
    </submittedName>
</protein>
<proteinExistence type="evidence at transcript level"/>
<dbReference type="EMBL" id="BT128835">
    <property type="protein sequence ID" value="AEM92666.1"/>
    <property type="molecule type" value="mRNA"/>
</dbReference>
<gene>
    <name evidence="6" type="primary">CG15719-RB</name>
</gene>
<dbReference type="AlphaFoldDB" id="G2J5X8"/>
<evidence type="ECO:0000256" key="2">
    <source>
        <dbReference type="ARBA" id="ARBA00022448"/>
    </source>
</evidence>
<accession>G2J5X8</accession>
<dbReference type="ExpressionAtlas" id="G2J5X8">
    <property type="expression patterns" value="baseline and differential"/>
</dbReference>
<dbReference type="Pfam" id="PF01990">
    <property type="entry name" value="ATP-synt_F"/>
    <property type="match status" value="1"/>
</dbReference>
<dbReference type="InterPro" id="IPR008218">
    <property type="entry name" value="ATPase_V1-cplx_f_g_su"/>
</dbReference>
<dbReference type="GO" id="GO:0046961">
    <property type="term" value="F:proton-transporting ATPase activity, rotational mechanism"/>
    <property type="evidence" value="ECO:0007669"/>
    <property type="project" value="InterPro"/>
</dbReference>
<comment type="similarity">
    <text evidence="1">Belongs to the V-ATPase F subunit family.</text>
</comment>
<dbReference type="OrthoDB" id="10261947at2759"/>
<evidence type="ECO:0000256" key="1">
    <source>
        <dbReference type="ARBA" id="ARBA00010148"/>
    </source>
</evidence>
<evidence type="ECO:0000256" key="3">
    <source>
        <dbReference type="ARBA" id="ARBA00022781"/>
    </source>
</evidence>
<evidence type="ECO:0000313" key="6">
    <source>
        <dbReference type="EMBL" id="AEM92666.1"/>
    </source>
</evidence>
<organism evidence="6">
    <name type="scientific">Drosophila melanogaster</name>
    <name type="common">Fruit fly</name>
    <dbReference type="NCBI Taxonomy" id="7227"/>
    <lineage>
        <taxon>Eukaryota</taxon>
        <taxon>Metazoa</taxon>
        <taxon>Ecdysozoa</taxon>
        <taxon>Arthropoda</taxon>
        <taxon>Hexapoda</taxon>
        <taxon>Insecta</taxon>
        <taxon>Pterygota</taxon>
        <taxon>Neoptera</taxon>
        <taxon>Endopterygota</taxon>
        <taxon>Diptera</taxon>
        <taxon>Brachycera</taxon>
        <taxon>Muscomorpha</taxon>
        <taxon>Ephydroidea</taxon>
        <taxon>Drosophilidae</taxon>
        <taxon>Drosophila</taxon>
        <taxon>Sophophora</taxon>
    </lineage>
</organism>
<dbReference type="PANTHER" id="PTHR13861:SF2">
    <property type="entry name" value="V-TYPE PROTON ATPASE SUBUNIT F"/>
    <property type="match status" value="1"/>
</dbReference>
<keyword evidence="5" id="KW-0472">Membrane</keyword>
<feature type="transmembrane region" description="Helical" evidence="5">
    <location>
        <begin position="73"/>
        <end position="95"/>
    </location>
</feature>
<evidence type="ECO:0000256" key="4">
    <source>
        <dbReference type="ARBA" id="ARBA00023065"/>
    </source>
</evidence>
<name>G2J5X8_DROME</name>
<dbReference type="VEuPathDB" id="VectorBase:FBgn0030440"/>
<dbReference type="HOGENOM" id="CLU_130067_0_0_1"/>
<keyword evidence="2" id="KW-0813">Transport</keyword>
<dbReference type="Bgee" id="FBgn0030440">
    <property type="expression patterns" value="Expressed in mid-late elongation-stage spermatid (Drosophila) in testis and 16 other cell types or tissues"/>
</dbReference>
<sequence>KSTTFVGNNCRTGGAETQKAYIKMAPNRKDGKKNITEKQEAKMLAEAGGKSASDSDASDTEWQMVQFVDDPNVLRVAIIACPEVTLGFLLCGVGYQKDRFRNYMMVESETPQEDVEQFFLTVYRRSNIGIVIIDYDTVKRLRTMMQRCSQLLPVLVTVPNKSSLITYLDKKERNRRLRQRDAY</sequence>
<dbReference type="Gene3D" id="3.40.50.10580">
    <property type="entry name" value="ATPase, V1 complex, subunit F"/>
    <property type="match status" value="1"/>
</dbReference>
<keyword evidence="4" id="KW-0406">Ion transport</keyword>
<keyword evidence="3" id="KW-0375">Hydrogen ion transport</keyword>
<dbReference type="PANTHER" id="PTHR13861">
    <property type="entry name" value="VACUOLAR ATP SYNTHASE SUBUNIT F"/>
    <property type="match status" value="1"/>
</dbReference>
<dbReference type="InterPro" id="IPR036906">
    <property type="entry name" value="ATPase_V1_fsu_sf"/>
</dbReference>
<keyword evidence="5" id="KW-1133">Transmembrane helix</keyword>
<reference evidence="6" key="1">
    <citation type="submission" date="2011-08" db="EMBL/GenBank/DDBJ databases">
        <authorList>
            <person name="Carlson J."/>
            <person name="Booth B."/>
            <person name="Frise E."/>
            <person name="Park S."/>
            <person name="Wan K."/>
            <person name="Yu C."/>
            <person name="Celniker S."/>
        </authorList>
    </citation>
    <scope>NUCLEOTIDE SEQUENCE</scope>
</reference>
<keyword evidence="5" id="KW-0812">Transmembrane</keyword>
<dbReference type="SUPFAM" id="SSF159468">
    <property type="entry name" value="AtpF-like"/>
    <property type="match status" value="1"/>
</dbReference>
<evidence type="ECO:0000256" key="5">
    <source>
        <dbReference type="SAM" id="Phobius"/>
    </source>
</evidence>
<feature type="non-terminal residue" evidence="6">
    <location>
        <position position="1"/>
    </location>
</feature>